<dbReference type="InParanoid" id="B7QNQ3"/>
<accession>B7QNQ3</accession>
<dbReference type="Pfam" id="PF01683">
    <property type="entry name" value="EB"/>
    <property type="match status" value="1"/>
</dbReference>
<dbReference type="SUPFAM" id="SSF57184">
    <property type="entry name" value="Growth factor receptor domain"/>
    <property type="match status" value="1"/>
</dbReference>
<dbReference type="EMBL" id="ABJB010687547">
    <property type="status" value="NOT_ANNOTATED_CDS"/>
    <property type="molecule type" value="Genomic_DNA"/>
</dbReference>
<keyword evidence="5" id="KW-1185">Reference proteome</keyword>
<evidence type="ECO:0000313" key="3">
    <source>
        <dbReference type="EMBL" id="EEC20475.1"/>
    </source>
</evidence>
<dbReference type="EMBL" id="ABJB010459617">
    <property type="status" value="NOT_ANNOTATED_CDS"/>
    <property type="molecule type" value="Genomic_DNA"/>
</dbReference>
<dbReference type="VEuPathDB" id="VectorBase:ISCW015141"/>
<dbReference type="Proteomes" id="UP000001555">
    <property type="component" value="Unassembled WGS sequence"/>
</dbReference>
<dbReference type="VEuPathDB" id="VectorBase:ISCI015141"/>
<feature type="chain" id="PRO_5010959910" description="EB domain-containing protein" evidence="1">
    <location>
        <begin position="21"/>
        <end position="210"/>
    </location>
</feature>
<feature type="domain" description="EB" evidence="2">
    <location>
        <begin position="67"/>
        <end position="108"/>
    </location>
</feature>
<feature type="signal peptide" evidence="1">
    <location>
        <begin position="1"/>
        <end position="20"/>
    </location>
</feature>
<dbReference type="EMBL" id="ABJB010848257">
    <property type="status" value="NOT_ANNOTATED_CDS"/>
    <property type="molecule type" value="Genomic_DNA"/>
</dbReference>
<dbReference type="PaxDb" id="6945-B7QNQ3"/>
<proteinExistence type="predicted"/>
<feature type="non-terminal residue" evidence="3">
    <location>
        <position position="210"/>
    </location>
</feature>
<sequence>MQTLLGGFLVLVVFTGASDADLIFENWPVGFTCNTSAQCRSLFPGSHCAYNGCLCIKGHYYDWKKIACVPRLLLGEACSNDIECSSLLMCNGNKCVCMPGYKQVKDWCEPLQKRDDLDSFIEFPVDEPNFLTVIIRGLGIIILKASANEIISSRRATDSGLLVSAANRRLLVFPGTEKKSVHVSSKYSSRGLPIRLLSKRIKSEGVVFAL</sequence>
<evidence type="ECO:0000256" key="1">
    <source>
        <dbReference type="SAM" id="SignalP"/>
    </source>
</evidence>
<reference evidence="3 5" key="1">
    <citation type="submission" date="2008-03" db="EMBL/GenBank/DDBJ databases">
        <title>Annotation of Ixodes scapularis.</title>
        <authorList>
            <consortium name="Ixodes scapularis Genome Project Consortium"/>
            <person name="Caler E."/>
            <person name="Hannick L.I."/>
            <person name="Bidwell S."/>
            <person name="Joardar V."/>
            <person name="Thiagarajan M."/>
            <person name="Amedeo P."/>
            <person name="Galinsky K.J."/>
            <person name="Schobel S."/>
            <person name="Inman J."/>
            <person name="Hostetler J."/>
            <person name="Miller J."/>
            <person name="Hammond M."/>
            <person name="Megy K."/>
            <person name="Lawson D."/>
            <person name="Kodira C."/>
            <person name="Sutton G."/>
            <person name="Meyer J."/>
            <person name="Hill C.A."/>
            <person name="Birren B."/>
            <person name="Nene V."/>
            <person name="Collins F."/>
            <person name="Alarcon-Chaidez F."/>
            <person name="Wikel S."/>
            <person name="Strausberg R."/>
        </authorList>
    </citation>
    <scope>NUCLEOTIDE SEQUENCE [LARGE SCALE GENOMIC DNA]</scope>
    <source>
        <strain evidence="5">Wikel</strain>
        <strain evidence="3">Wikel colony</strain>
    </source>
</reference>
<evidence type="ECO:0000259" key="2">
    <source>
        <dbReference type="Pfam" id="PF01683"/>
    </source>
</evidence>
<dbReference type="EMBL" id="DS979830">
    <property type="protein sequence ID" value="EEC20475.1"/>
    <property type="molecule type" value="Genomic_DNA"/>
</dbReference>
<gene>
    <name evidence="3" type="ORF">IscW_ISCW015141</name>
</gene>
<dbReference type="InterPro" id="IPR006149">
    <property type="entry name" value="EB_dom"/>
</dbReference>
<keyword evidence="1" id="KW-0732">Signal</keyword>
<dbReference type="OrthoDB" id="6478346at2759"/>
<name>B7QNQ3_IXOSC</name>
<dbReference type="HOGENOM" id="CLU_1312891_0_0_1"/>
<evidence type="ECO:0000313" key="5">
    <source>
        <dbReference type="Proteomes" id="UP000001555"/>
    </source>
</evidence>
<evidence type="ECO:0000313" key="4">
    <source>
        <dbReference type="EnsemblMetazoa" id="ISCW015141-PA"/>
    </source>
</evidence>
<protein>
    <recommendedName>
        <fullName evidence="2">EB domain-containing protein</fullName>
    </recommendedName>
</protein>
<dbReference type="EMBL" id="ABJB010969153">
    <property type="status" value="NOT_ANNOTATED_CDS"/>
    <property type="molecule type" value="Genomic_DNA"/>
</dbReference>
<dbReference type="EnsemblMetazoa" id="ISCW015141-RA">
    <property type="protein sequence ID" value="ISCW015141-PA"/>
    <property type="gene ID" value="ISCW015141"/>
</dbReference>
<dbReference type="AlphaFoldDB" id="B7QNQ3"/>
<reference evidence="4" key="2">
    <citation type="submission" date="2020-05" db="UniProtKB">
        <authorList>
            <consortium name="EnsemblMetazoa"/>
        </authorList>
    </citation>
    <scope>IDENTIFICATION</scope>
    <source>
        <strain evidence="4">wikel</strain>
    </source>
</reference>
<dbReference type="InterPro" id="IPR009030">
    <property type="entry name" value="Growth_fac_rcpt_cys_sf"/>
</dbReference>
<organism>
    <name type="scientific">Ixodes scapularis</name>
    <name type="common">Black-legged tick</name>
    <name type="synonym">Deer tick</name>
    <dbReference type="NCBI Taxonomy" id="6945"/>
    <lineage>
        <taxon>Eukaryota</taxon>
        <taxon>Metazoa</taxon>
        <taxon>Ecdysozoa</taxon>
        <taxon>Arthropoda</taxon>
        <taxon>Chelicerata</taxon>
        <taxon>Arachnida</taxon>
        <taxon>Acari</taxon>
        <taxon>Parasitiformes</taxon>
        <taxon>Ixodida</taxon>
        <taxon>Ixodoidea</taxon>
        <taxon>Ixodidae</taxon>
        <taxon>Ixodinae</taxon>
        <taxon>Ixodes</taxon>
    </lineage>
</organism>
<dbReference type="VEuPathDB" id="VectorBase:ISCP_014563"/>